<dbReference type="PIRSF" id="PIRSF006250">
    <property type="entry name" value="NadC_ModD"/>
    <property type="match status" value="1"/>
</dbReference>
<feature type="domain" description="Quinolinate phosphoribosyl transferase C-terminal" evidence="14">
    <location>
        <begin position="106"/>
        <end position="273"/>
    </location>
</feature>
<keyword evidence="7 12" id="KW-0328">Glycosyltransferase</keyword>
<evidence type="ECO:0000256" key="7">
    <source>
        <dbReference type="ARBA" id="ARBA00022676"/>
    </source>
</evidence>
<proteinExistence type="inferred from homology"/>
<evidence type="ECO:0000256" key="8">
    <source>
        <dbReference type="ARBA" id="ARBA00022679"/>
    </source>
</evidence>
<organism evidence="16 17">
    <name type="scientific">candidate division WOR-1 bacterium RIFCSPLOWO2_12_FULL_45_9</name>
    <dbReference type="NCBI Taxonomy" id="1802568"/>
    <lineage>
        <taxon>Bacteria</taxon>
        <taxon>Bacillati</taxon>
        <taxon>Saganbacteria</taxon>
    </lineage>
</organism>
<dbReference type="PANTHER" id="PTHR32179:SF3">
    <property type="entry name" value="NICOTINATE-NUCLEOTIDE PYROPHOSPHORYLASE [CARBOXYLATING]"/>
    <property type="match status" value="1"/>
</dbReference>
<dbReference type="InterPro" id="IPR002638">
    <property type="entry name" value="Quinolinate_PRibosylTrfase_C"/>
</dbReference>
<dbReference type="InterPro" id="IPR013785">
    <property type="entry name" value="Aldolase_TIM"/>
</dbReference>
<dbReference type="NCBIfam" id="TIGR00078">
    <property type="entry name" value="nadC"/>
    <property type="match status" value="1"/>
</dbReference>
<comment type="similarity">
    <text evidence="3 12">Belongs to the NadC/ModD family.</text>
</comment>
<evidence type="ECO:0000256" key="5">
    <source>
        <dbReference type="ARBA" id="ARBA00011944"/>
    </source>
</evidence>
<feature type="binding site" evidence="13">
    <location>
        <position position="94"/>
    </location>
    <ligand>
        <name>substrate</name>
    </ligand>
</feature>
<comment type="pathway">
    <text evidence="2">Cofactor biosynthesis; NAD(+) biosynthesis; nicotinate D-ribonucleotide from quinolinate: step 1/1.</text>
</comment>
<dbReference type="FunFam" id="3.90.1170.20:FF:000001">
    <property type="entry name" value="Nicotinate-nucleotide diphosphorylase (Carboxylating)"/>
    <property type="match status" value="1"/>
</dbReference>
<name>A0A1F4RMR2_UNCSA</name>
<dbReference type="SUPFAM" id="SSF51690">
    <property type="entry name" value="Nicotinate/Quinolinate PRTase C-terminal domain-like"/>
    <property type="match status" value="1"/>
</dbReference>
<dbReference type="SUPFAM" id="SSF54675">
    <property type="entry name" value="Nicotinate/Quinolinate PRTase N-terminal domain-like"/>
    <property type="match status" value="1"/>
</dbReference>
<dbReference type="Pfam" id="PF02749">
    <property type="entry name" value="QRPTase_N"/>
    <property type="match status" value="1"/>
</dbReference>
<evidence type="ECO:0000256" key="11">
    <source>
        <dbReference type="ARBA" id="ARBA00069173"/>
    </source>
</evidence>
<dbReference type="GO" id="GO:0004514">
    <property type="term" value="F:nicotinate-nucleotide diphosphorylase (carboxylating) activity"/>
    <property type="evidence" value="ECO:0007669"/>
    <property type="project" value="UniProtKB-EC"/>
</dbReference>
<dbReference type="InterPro" id="IPR027277">
    <property type="entry name" value="NadC/ModD"/>
</dbReference>
<dbReference type="InterPro" id="IPR037128">
    <property type="entry name" value="Quinolinate_PRibosylTase_N_sf"/>
</dbReference>
<evidence type="ECO:0000259" key="14">
    <source>
        <dbReference type="Pfam" id="PF01729"/>
    </source>
</evidence>
<evidence type="ECO:0000256" key="2">
    <source>
        <dbReference type="ARBA" id="ARBA00004893"/>
    </source>
</evidence>
<comment type="caution">
    <text evidence="16">The sequence shown here is derived from an EMBL/GenBank/DDBJ whole genome shotgun (WGS) entry which is preliminary data.</text>
</comment>
<feature type="binding site" evidence="13">
    <location>
        <begin position="129"/>
        <end position="131"/>
    </location>
    <ligand>
        <name>substrate</name>
    </ligand>
</feature>
<feature type="binding site" evidence="13">
    <location>
        <begin position="237"/>
        <end position="239"/>
    </location>
    <ligand>
        <name>substrate</name>
    </ligand>
</feature>
<evidence type="ECO:0000256" key="9">
    <source>
        <dbReference type="ARBA" id="ARBA00033102"/>
    </source>
</evidence>
<dbReference type="GO" id="GO:0005737">
    <property type="term" value="C:cytoplasm"/>
    <property type="evidence" value="ECO:0007669"/>
    <property type="project" value="TreeGrafter"/>
</dbReference>
<dbReference type="PANTHER" id="PTHR32179">
    <property type="entry name" value="NICOTINATE-NUCLEOTIDE PYROPHOSPHORYLASE [CARBOXYLATING]"/>
    <property type="match status" value="1"/>
</dbReference>
<sequence length="275" mass="29515">MGYIKIIKQALQEDVGNGDITTNSVVGRKAVAKGEFLVKATGVVAGLDVAKEVFRQVDRRIKFSANVKDGAKVNKGKVIATVSGPARGILTGERVALNFLQKLSGIATLTRNFKIQILKSKNRVHLLDTRKTTPGLRELEKMAVKAGGGTNHRMGLWDAVLIKDNHIKIVGGVRKAVVAARLALPQTPIEVEAKIIAQVKQAISLRVDRILLDNMSLKTLRQAVKLCQKAKIKTEASGGVNLNNVKAIAKTGVDFISVGALTHSAPALDISLKLI</sequence>
<evidence type="ECO:0000313" key="16">
    <source>
        <dbReference type="EMBL" id="OGC09472.1"/>
    </source>
</evidence>
<comment type="subunit">
    <text evidence="4">Hexamer formed by 3 homodimers.</text>
</comment>
<dbReference type="InterPro" id="IPR022412">
    <property type="entry name" value="Quinolinate_PRibosylTrfase_N"/>
</dbReference>
<evidence type="ECO:0000256" key="3">
    <source>
        <dbReference type="ARBA" id="ARBA00009400"/>
    </source>
</evidence>
<dbReference type="GO" id="GO:0009435">
    <property type="term" value="P:NAD+ biosynthetic process"/>
    <property type="evidence" value="ECO:0007669"/>
    <property type="project" value="UniProtKB-UniPathway"/>
</dbReference>
<dbReference type="STRING" id="1802568.A3F86_02500"/>
<dbReference type="EC" id="2.4.2.19" evidence="5"/>
<evidence type="ECO:0000256" key="10">
    <source>
        <dbReference type="ARBA" id="ARBA00047445"/>
    </source>
</evidence>
<feature type="binding site" evidence="13">
    <location>
        <position position="153"/>
    </location>
    <ligand>
        <name>substrate</name>
    </ligand>
</feature>
<protein>
    <recommendedName>
        <fullName evidence="11">Probable nicotinate-nucleotide pyrophosphorylase [carboxylating]</fullName>
        <ecNumber evidence="5">2.4.2.19</ecNumber>
    </recommendedName>
    <alternativeName>
        <fullName evidence="9">Quinolinate phosphoribosyltransferase [decarboxylating]</fullName>
    </alternativeName>
</protein>
<comment type="function">
    <text evidence="1">Involved in the catabolism of quinolinic acid (QA).</text>
</comment>
<reference evidence="16 17" key="1">
    <citation type="journal article" date="2016" name="Nat. Commun.">
        <title>Thousands of microbial genomes shed light on interconnected biogeochemical processes in an aquifer system.</title>
        <authorList>
            <person name="Anantharaman K."/>
            <person name="Brown C.T."/>
            <person name="Hug L.A."/>
            <person name="Sharon I."/>
            <person name="Castelle C.J."/>
            <person name="Probst A.J."/>
            <person name="Thomas B.C."/>
            <person name="Singh A."/>
            <person name="Wilkins M.J."/>
            <person name="Karaoz U."/>
            <person name="Brodie E.L."/>
            <person name="Williams K.H."/>
            <person name="Hubbard S.S."/>
            <person name="Banfield J.F."/>
        </authorList>
    </citation>
    <scope>NUCLEOTIDE SEQUENCE [LARGE SCALE GENOMIC DNA]</scope>
</reference>
<feature type="binding site" evidence="13">
    <location>
        <position position="213"/>
    </location>
    <ligand>
        <name>substrate</name>
    </ligand>
</feature>
<feature type="binding site" evidence="13">
    <location>
        <position position="163"/>
    </location>
    <ligand>
        <name>substrate</name>
    </ligand>
</feature>
<evidence type="ECO:0000256" key="13">
    <source>
        <dbReference type="PIRSR" id="PIRSR006250-1"/>
    </source>
</evidence>
<keyword evidence="8 12" id="KW-0808">Transferase</keyword>
<dbReference type="CDD" id="cd01572">
    <property type="entry name" value="QPRTase"/>
    <property type="match status" value="1"/>
</dbReference>
<dbReference type="InterPro" id="IPR004393">
    <property type="entry name" value="NadC"/>
</dbReference>
<dbReference type="GO" id="GO:0034213">
    <property type="term" value="P:quinolinate catabolic process"/>
    <property type="evidence" value="ECO:0007669"/>
    <property type="project" value="TreeGrafter"/>
</dbReference>
<dbReference type="EMBL" id="METQ01000025">
    <property type="protein sequence ID" value="OGC09472.1"/>
    <property type="molecule type" value="Genomic_DNA"/>
</dbReference>
<evidence type="ECO:0000256" key="12">
    <source>
        <dbReference type="PIRNR" id="PIRNR006250"/>
    </source>
</evidence>
<gene>
    <name evidence="16" type="ORF">A3F86_02500</name>
</gene>
<evidence type="ECO:0000313" key="17">
    <source>
        <dbReference type="Proteomes" id="UP000179095"/>
    </source>
</evidence>
<comment type="catalytic activity">
    <reaction evidence="10">
        <text>nicotinate beta-D-ribonucleotide + CO2 + diphosphate = quinolinate + 5-phospho-alpha-D-ribose 1-diphosphate + 2 H(+)</text>
        <dbReference type="Rhea" id="RHEA:12733"/>
        <dbReference type="ChEBI" id="CHEBI:15378"/>
        <dbReference type="ChEBI" id="CHEBI:16526"/>
        <dbReference type="ChEBI" id="CHEBI:29959"/>
        <dbReference type="ChEBI" id="CHEBI:33019"/>
        <dbReference type="ChEBI" id="CHEBI:57502"/>
        <dbReference type="ChEBI" id="CHEBI:58017"/>
        <dbReference type="EC" id="2.4.2.19"/>
    </reaction>
</comment>
<feature type="binding site" evidence="13">
    <location>
        <begin position="258"/>
        <end position="260"/>
    </location>
    <ligand>
        <name>substrate</name>
    </ligand>
</feature>
<dbReference type="AlphaFoldDB" id="A0A1F4RMR2"/>
<evidence type="ECO:0000256" key="4">
    <source>
        <dbReference type="ARBA" id="ARBA00011218"/>
    </source>
</evidence>
<keyword evidence="6" id="KW-0662">Pyridine nucleotide biosynthesis</keyword>
<accession>A0A1F4RMR2</accession>
<dbReference type="Gene3D" id="3.20.20.70">
    <property type="entry name" value="Aldolase class I"/>
    <property type="match status" value="1"/>
</dbReference>
<dbReference type="UniPathway" id="UPA00253">
    <property type="reaction ID" value="UER00331"/>
</dbReference>
<dbReference type="FunFam" id="3.20.20.70:FF:000030">
    <property type="entry name" value="Nicotinate-nucleotide pyrophosphorylase, carboxylating"/>
    <property type="match status" value="1"/>
</dbReference>
<dbReference type="Gene3D" id="3.90.1170.20">
    <property type="entry name" value="Quinolinate phosphoribosyl transferase, N-terminal domain"/>
    <property type="match status" value="1"/>
</dbReference>
<dbReference type="InterPro" id="IPR036068">
    <property type="entry name" value="Nicotinate_pribotase-like_C"/>
</dbReference>
<dbReference type="Proteomes" id="UP000179095">
    <property type="component" value="Unassembled WGS sequence"/>
</dbReference>
<evidence type="ECO:0000259" key="15">
    <source>
        <dbReference type="Pfam" id="PF02749"/>
    </source>
</evidence>
<evidence type="ECO:0000256" key="1">
    <source>
        <dbReference type="ARBA" id="ARBA00003237"/>
    </source>
</evidence>
<feature type="domain" description="Quinolinate phosphoribosyl transferase N-terminal" evidence="15">
    <location>
        <begin position="19"/>
        <end position="104"/>
    </location>
</feature>
<evidence type="ECO:0000256" key="6">
    <source>
        <dbReference type="ARBA" id="ARBA00022642"/>
    </source>
</evidence>
<dbReference type="Pfam" id="PF01729">
    <property type="entry name" value="QRPTase_C"/>
    <property type="match status" value="1"/>
</dbReference>
<feature type="binding site" evidence="13">
    <location>
        <position position="192"/>
    </location>
    <ligand>
        <name>substrate</name>
    </ligand>
</feature>